<feature type="region of interest" description="Disordered" evidence="1">
    <location>
        <begin position="193"/>
        <end position="212"/>
    </location>
</feature>
<dbReference type="InterPro" id="IPR001343">
    <property type="entry name" value="Hemolysn_Ca-bd"/>
</dbReference>
<name>A0A1I3JS97_9RHOB</name>
<dbReference type="Proteomes" id="UP000199630">
    <property type="component" value="Unassembled WGS sequence"/>
</dbReference>
<feature type="region of interest" description="Disordered" evidence="1">
    <location>
        <begin position="27"/>
        <end position="62"/>
    </location>
</feature>
<dbReference type="OrthoDB" id="7857546at2"/>
<dbReference type="STRING" id="588602.SAMN04487991_0447"/>
<dbReference type="InterPro" id="IPR011049">
    <property type="entry name" value="Serralysin-like_metalloprot_C"/>
</dbReference>
<accession>A0A1I3JS97</accession>
<feature type="compositionally biased region" description="Low complexity" evidence="1">
    <location>
        <begin position="37"/>
        <end position="55"/>
    </location>
</feature>
<reference evidence="3" key="1">
    <citation type="submission" date="2016-10" db="EMBL/GenBank/DDBJ databases">
        <authorList>
            <person name="Varghese N."/>
            <person name="Submissions S."/>
        </authorList>
    </citation>
    <scope>NUCLEOTIDE SEQUENCE [LARGE SCALE GENOMIC DNA]</scope>
    <source>
        <strain evidence="3">DSM 26471</strain>
    </source>
</reference>
<evidence type="ECO:0008006" key="4">
    <source>
        <dbReference type="Google" id="ProtNLM"/>
    </source>
</evidence>
<keyword evidence="3" id="KW-1185">Reference proteome</keyword>
<dbReference type="Pfam" id="PF00353">
    <property type="entry name" value="HemolysinCabind"/>
    <property type="match status" value="4"/>
</dbReference>
<gene>
    <name evidence="2" type="ORF">SAMN04487991_0447</name>
</gene>
<dbReference type="Gene3D" id="2.150.10.10">
    <property type="entry name" value="Serralysin-like metalloprotease, C-terminal"/>
    <property type="match status" value="2"/>
</dbReference>
<proteinExistence type="predicted"/>
<dbReference type="EMBL" id="FORH01000001">
    <property type="protein sequence ID" value="SFI63073.1"/>
    <property type="molecule type" value="Genomic_DNA"/>
</dbReference>
<evidence type="ECO:0000256" key="1">
    <source>
        <dbReference type="SAM" id="MobiDB-lite"/>
    </source>
</evidence>
<dbReference type="GO" id="GO:0005509">
    <property type="term" value="F:calcium ion binding"/>
    <property type="evidence" value="ECO:0007669"/>
    <property type="project" value="InterPro"/>
</dbReference>
<evidence type="ECO:0000313" key="2">
    <source>
        <dbReference type="EMBL" id="SFI63073.1"/>
    </source>
</evidence>
<dbReference type="AlphaFoldDB" id="A0A1I3JS97"/>
<protein>
    <recommendedName>
        <fullName evidence="4">Hemolysin-type calcium-binding repeat-containing protein</fullName>
    </recommendedName>
</protein>
<dbReference type="PRINTS" id="PR00313">
    <property type="entry name" value="CABNDNGRPT"/>
</dbReference>
<sequence length="323" mass="33391">MFGLILLGLVAPTLVGLAIYDAFDDDDSTHDEERSEQAGQAAEAEPGSDALADAPVPDDADPAEIATAEGETLLFDGSEVLTGSEGDDSLAAGQEGALAPSEIHLLGGDDEAELDLPYDITLYGGAGNDTLTGTIGNTLDGGEGDDTLVGIDATNLYGGAGNDDITWNSDTELNDMTARIDGGAGDDRIEIRAEAGTDQPDRGGASVTGGEGSDDFEVVLELQNSELALEADDHLESRIATIGDFDPAQDRLSIEIERGPGTEDRDTSVEMAQEETEAGGYVTTLTLSYAETEEALAATSVLTIYSDTPFGLGDIEFTGLATV</sequence>
<dbReference type="RefSeq" id="WP_090056581.1">
    <property type="nucleotide sequence ID" value="NZ_FORH01000001.1"/>
</dbReference>
<organism evidence="2 3">
    <name type="scientific">Celeribacter neptunius</name>
    <dbReference type="NCBI Taxonomy" id="588602"/>
    <lineage>
        <taxon>Bacteria</taxon>
        <taxon>Pseudomonadati</taxon>
        <taxon>Pseudomonadota</taxon>
        <taxon>Alphaproteobacteria</taxon>
        <taxon>Rhodobacterales</taxon>
        <taxon>Roseobacteraceae</taxon>
        <taxon>Celeribacter</taxon>
    </lineage>
</organism>
<dbReference type="SUPFAM" id="SSF51120">
    <property type="entry name" value="beta-Roll"/>
    <property type="match status" value="1"/>
</dbReference>
<evidence type="ECO:0000313" key="3">
    <source>
        <dbReference type="Proteomes" id="UP000199630"/>
    </source>
</evidence>